<dbReference type="PANTHER" id="PTHR10746:SF6">
    <property type="entry name" value="LARGE RIBOSOMAL SUBUNIT PROTEIN UL4M"/>
    <property type="match status" value="1"/>
</dbReference>
<dbReference type="AlphaFoldDB" id="A0AA35RJF9"/>
<comment type="similarity">
    <text evidence="1">Belongs to the universal ribosomal protein uL4 family.</text>
</comment>
<evidence type="ECO:0000313" key="6">
    <source>
        <dbReference type="EMBL" id="CAI8011838.1"/>
    </source>
</evidence>
<evidence type="ECO:0000256" key="3">
    <source>
        <dbReference type="ARBA" id="ARBA00023274"/>
    </source>
</evidence>
<organism evidence="6 7">
    <name type="scientific">Geodia barretti</name>
    <name type="common">Barrett's horny sponge</name>
    <dbReference type="NCBI Taxonomy" id="519541"/>
    <lineage>
        <taxon>Eukaryota</taxon>
        <taxon>Metazoa</taxon>
        <taxon>Porifera</taxon>
        <taxon>Demospongiae</taxon>
        <taxon>Heteroscleromorpha</taxon>
        <taxon>Tetractinellida</taxon>
        <taxon>Astrophorina</taxon>
        <taxon>Geodiidae</taxon>
        <taxon>Geodia</taxon>
    </lineage>
</organism>
<evidence type="ECO:0000256" key="1">
    <source>
        <dbReference type="ARBA" id="ARBA00010528"/>
    </source>
</evidence>
<dbReference type="Proteomes" id="UP001174909">
    <property type="component" value="Unassembled WGS sequence"/>
</dbReference>
<dbReference type="InterPro" id="IPR013005">
    <property type="entry name" value="Ribosomal_uL4-like"/>
</dbReference>
<proteinExistence type="inferred from homology"/>
<dbReference type="Pfam" id="PF00573">
    <property type="entry name" value="Ribosomal_L4"/>
    <property type="match status" value="1"/>
</dbReference>
<evidence type="ECO:0000256" key="2">
    <source>
        <dbReference type="ARBA" id="ARBA00022980"/>
    </source>
</evidence>
<evidence type="ECO:0000256" key="4">
    <source>
        <dbReference type="ARBA" id="ARBA00040565"/>
    </source>
</evidence>
<dbReference type="EMBL" id="CASHTH010001131">
    <property type="protein sequence ID" value="CAI8011838.1"/>
    <property type="molecule type" value="Genomic_DNA"/>
</dbReference>
<keyword evidence="7" id="KW-1185">Reference proteome</keyword>
<dbReference type="PANTHER" id="PTHR10746">
    <property type="entry name" value="50S RIBOSOMAL PROTEIN L4"/>
    <property type="match status" value="1"/>
</dbReference>
<dbReference type="Gene3D" id="3.40.1370.10">
    <property type="match status" value="1"/>
</dbReference>
<dbReference type="GO" id="GO:0003735">
    <property type="term" value="F:structural constituent of ribosome"/>
    <property type="evidence" value="ECO:0007669"/>
    <property type="project" value="InterPro"/>
</dbReference>
<dbReference type="InterPro" id="IPR002136">
    <property type="entry name" value="Ribosomal_uL4"/>
</dbReference>
<dbReference type="GO" id="GO:0006412">
    <property type="term" value="P:translation"/>
    <property type="evidence" value="ECO:0007669"/>
    <property type="project" value="InterPro"/>
</dbReference>
<keyword evidence="3" id="KW-0687">Ribonucleoprotein</keyword>
<keyword evidence="2 6" id="KW-0689">Ribosomal protein</keyword>
<dbReference type="InterPro" id="IPR023574">
    <property type="entry name" value="Ribosomal_uL4_dom_sf"/>
</dbReference>
<dbReference type="SUPFAM" id="SSF52166">
    <property type="entry name" value="Ribosomal protein L4"/>
    <property type="match status" value="1"/>
</dbReference>
<reference evidence="6" key="1">
    <citation type="submission" date="2023-03" db="EMBL/GenBank/DDBJ databases">
        <authorList>
            <person name="Steffen K."/>
            <person name="Cardenas P."/>
        </authorList>
    </citation>
    <scope>NUCLEOTIDE SEQUENCE</scope>
</reference>
<sequence>MELPVLNISGNAVDTIELDEAVFDVPMNQTLVHQAMVIYQLNQRQGTHSTRTRAEVSGGGRKPWIQKHTGRARQGSIRSPQWRHGGIAFGPKPRDYRKALPRAMRRKALQCVLSEKIRGDRVICVDSLDSMDGKTKSMKQALENLNITGSVLVITEEPSRAWHGPAAT</sequence>
<evidence type="ECO:0000256" key="5">
    <source>
        <dbReference type="SAM" id="MobiDB-lite"/>
    </source>
</evidence>
<dbReference type="GO" id="GO:0005840">
    <property type="term" value="C:ribosome"/>
    <property type="evidence" value="ECO:0007669"/>
    <property type="project" value="UniProtKB-KW"/>
</dbReference>
<accession>A0AA35RJF9</accession>
<dbReference type="GO" id="GO:1990904">
    <property type="term" value="C:ribonucleoprotein complex"/>
    <property type="evidence" value="ECO:0007669"/>
    <property type="project" value="UniProtKB-KW"/>
</dbReference>
<feature type="region of interest" description="Disordered" evidence="5">
    <location>
        <begin position="46"/>
        <end position="78"/>
    </location>
</feature>
<evidence type="ECO:0000313" key="7">
    <source>
        <dbReference type="Proteomes" id="UP001174909"/>
    </source>
</evidence>
<name>A0AA35RJF9_GEOBA</name>
<gene>
    <name evidence="6" type="ORF">GBAR_LOCUS7593</name>
</gene>
<comment type="caution">
    <text evidence="6">The sequence shown here is derived from an EMBL/GenBank/DDBJ whole genome shotgun (WGS) entry which is preliminary data.</text>
</comment>
<dbReference type="NCBIfam" id="TIGR03953">
    <property type="entry name" value="rplD_bact"/>
    <property type="match status" value="1"/>
</dbReference>
<protein>
    <recommendedName>
        <fullName evidence="4">Large ribosomal subunit protein uL4m</fullName>
    </recommendedName>
</protein>